<feature type="region of interest" description="Disordered" evidence="1">
    <location>
        <begin position="1"/>
        <end position="21"/>
    </location>
</feature>
<sequence>MATAPSAPVQQDVQNPPSSTHSLDNLQAMMNLVLISSGHYLTAPKGVDEALQQLKLKKSVVVANERFHDSLDVLEAEIRQAQTVLRRDLALLKADRKKREAAAKEKEAEKARLAAESSMKKITPPTKEESPVPPAATQSDKPATSTGEPPSLKREMEKMPPSAPEPSAPAEDVQMENADIDTTNNPDTDFDFDALFGESVMDSAGDDENNQEINMDTSGPDLNFTLDESAPSLLRGLEDFAKAGDDDNGAQSNANGNLDMDFTMTDVPDMHNHQSSEQTSTSKPVEDTNVQPTTTNDDLNLDTMTTDNLDDLFDLDYENPEATQFDDAFFGFGES</sequence>
<feature type="compositionally biased region" description="Low complexity" evidence="1">
    <location>
        <begin position="293"/>
        <end position="303"/>
    </location>
</feature>
<name>A0A6G1JGA4_9PLEO</name>
<feature type="compositionally biased region" description="Polar residues" evidence="1">
    <location>
        <begin position="275"/>
        <end position="292"/>
    </location>
</feature>
<evidence type="ECO:0000256" key="1">
    <source>
        <dbReference type="SAM" id="MobiDB-lite"/>
    </source>
</evidence>
<gene>
    <name evidence="2" type="ORF">K458DRAFT_427458</name>
</gene>
<evidence type="ECO:0000313" key="3">
    <source>
        <dbReference type="Proteomes" id="UP000799291"/>
    </source>
</evidence>
<feature type="compositionally biased region" description="Basic and acidic residues" evidence="1">
    <location>
        <begin position="102"/>
        <end position="113"/>
    </location>
</feature>
<evidence type="ECO:0000313" key="2">
    <source>
        <dbReference type="EMBL" id="KAF2689250.1"/>
    </source>
</evidence>
<dbReference type="EMBL" id="MU005572">
    <property type="protein sequence ID" value="KAF2689250.1"/>
    <property type="molecule type" value="Genomic_DNA"/>
</dbReference>
<feature type="region of interest" description="Disordered" evidence="1">
    <location>
        <begin position="241"/>
        <end position="303"/>
    </location>
</feature>
<proteinExistence type="predicted"/>
<feature type="compositionally biased region" description="Polar residues" evidence="1">
    <location>
        <begin position="8"/>
        <end position="21"/>
    </location>
</feature>
<dbReference type="Proteomes" id="UP000799291">
    <property type="component" value="Unassembled WGS sequence"/>
</dbReference>
<feature type="region of interest" description="Disordered" evidence="1">
    <location>
        <begin position="102"/>
        <end position="227"/>
    </location>
</feature>
<dbReference type="AlphaFoldDB" id="A0A6G1JGA4"/>
<dbReference type="OrthoDB" id="5409998at2759"/>
<protein>
    <submittedName>
        <fullName evidence="2">Uncharacterized protein</fullName>
    </submittedName>
</protein>
<accession>A0A6G1JGA4</accession>
<organism evidence="2 3">
    <name type="scientific">Lentithecium fluviatile CBS 122367</name>
    <dbReference type="NCBI Taxonomy" id="1168545"/>
    <lineage>
        <taxon>Eukaryota</taxon>
        <taxon>Fungi</taxon>
        <taxon>Dikarya</taxon>
        <taxon>Ascomycota</taxon>
        <taxon>Pezizomycotina</taxon>
        <taxon>Dothideomycetes</taxon>
        <taxon>Pleosporomycetidae</taxon>
        <taxon>Pleosporales</taxon>
        <taxon>Massarineae</taxon>
        <taxon>Lentitheciaceae</taxon>
        <taxon>Lentithecium</taxon>
    </lineage>
</organism>
<feature type="compositionally biased region" description="Polar residues" evidence="1">
    <location>
        <begin position="136"/>
        <end position="148"/>
    </location>
</feature>
<keyword evidence="3" id="KW-1185">Reference proteome</keyword>
<reference evidence="2" key="1">
    <citation type="journal article" date="2020" name="Stud. Mycol.">
        <title>101 Dothideomycetes genomes: a test case for predicting lifestyles and emergence of pathogens.</title>
        <authorList>
            <person name="Haridas S."/>
            <person name="Albert R."/>
            <person name="Binder M."/>
            <person name="Bloem J."/>
            <person name="Labutti K."/>
            <person name="Salamov A."/>
            <person name="Andreopoulos B."/>
            <person name="Baker S."/>
            <person name="Barry K."/>
            <person name="Bills G."/>
            <person name="Bluhm B."/>
            <person name="Cannon C."/>
            <person name="Castanera R."/>
            <person name="Culley D."/>
            <person name="Daum C."/>
            <person name="Ezra D."/>
            <person name="Gonzalez J."/>
            <person name="Henrissat B."/>
            <person name="Kuo A."/>
            <person name="Liang C."/>
            <person name="Lipzen A."/>
            <person name="Lutzoni F."/>
            <person name="Magnuson J."/>
            <person name="Mondo S."/>
            <person name="Nolan M."/>
            <person name="Ohm R."/>
            <person name="Pangilinan J."/>
            <person name="Park H.-J."/>
            <person name="Ramirez L."/>
            <person name="Alfaro M."/>
            <person name="Sun H."/>
            <person name="Tritt A."/>
            <person name="Yoshinaga Y."/>
            <person name="Zwiers L.-H."/>
            <person name="Turgeon B."/>
            <person name="Goodwin S."/>
            <person name="Spatafora J."/>
            <person name="Crous P."/>
            <person name="Grigoriev I."/>
        </authorList>
    </citation>
    <scope>NUCLEOTIDE SEQUENCE</scope>
    <source>
        <strain evidence="2">CBS 122367</strain>
    </source>
</reference>